<accession>A0ABV5FV89</accession>
<sequence>MEATLCPRSCPRRPGPGSGPPRGSSPSSWAMTSPTPGIWRPTQGWQLSHVDPGSRSAATRPPWWEQAPEARFVPLRLHLGAPRVVDDLLRPETGPGQKLSIRSLGSHPILPLRVSGRGDGSHRRVPPSEMLRHPAESPPPCCVGVRISGRGR</sequence>
<dbReference type="Proteomes" id="UP001589575">
    <property type="component" value="Unassembled WGS sequence"/>
</dbReference>
<gene>
    <name evidence="2" type="ORF">ACFFX0_04945</name>
</gene>
<organism evidence="2 3">
    <name type="scientific">Citricoccus parietis</name>
    <dbReference type="NCBI Taxonomy" id="592307"/>
    <lineage>
        <taxon>Bacteria</taxon>
        <taxon>Bacillati</taxon>
        <taxon>Actinomycetota</taxon>
        <taxon>Actinomycetes</taxon>
        <taxon>Micrococcales</taxon>
        <taxon>Micrococcaceae</taxon>
        <taxon>Citricoccus</taxon>
    </lineage>
</organism>
<protein>
    <submittedName>
        <fullName evidence="2">Uncharacterized protein</fullName>
    </submittedName>
</protein>
<name>A0ABV5FV89_9MICC</name>
<reference evidence="2 3" key="1">
    <citation type="submission" date="2024-09" db="EMBL/GenBank/DDBJ databases">
        <authorList>
            <person name="Sun Q."/>
            <person name="Mori K."/>
        </authorList>
    </citation>
    <scope>NUCLEOTIDE SEQUENCE [LARGE SCALE GENOMIC DNA]</scope>
    <source>
        <strain evidence="2 3">CCM 7609</strain>
    </source>
</reference>
<keyword evidence="3" id="KW-1185">Reference proteome</keyword>
<feature type="region of interest" description="Disordered" evidence="1">
    <location>
        <begin position="112"/>
        <end position="152"/>
    </location>
</feature>
<comment type="caution">
    <text evidence="2">The sequence shown here is derived from an EMBL/GenBank/DDBJ whole genome shotgun (WGS) entry which is preliminary data.</text>
</comment>
<evidence type="ECO:0000313" key="2">
    <source>
        <dbReference type="EMBL" id="MFB9070569.1"/>
    </source>
</evidence>
<evidence type="ECO:0000256" key="1">
    <source>
        <dbReference type="SAM" id="MobiDB-lite"/>
    </source>
</evidence>
<feature type="region of interest" description="Disordered" evidence="1">
    <location>
        <begin position="1"/>
        <end position="62"/>
    </location>
</feature>
<proteinExistence type="predicted"/>
<evidence type="ECO:0000313" key="3">
    <source>
        <dbReference type="Proteomes" id="UP001589575"/>
    </source>
</evidence>
<dbReference type="EMBL" id="JBHMFI010000001">
    <property type="protein sequence ID" value="MFB9070569.1"/>
    <property type="molecule type" value="Genomic_DNA"/>
</dbReference>